<keyword evidence="3" id="KW-1185">Reference proteome</keyword>
<evidence type="ECO:0000256" key="1">
    <source>
        <dbReference type="SAM" id="MobiDB-lite"/>
    </source>
</evidence>
<name>A0A9P8UMM1_9PEZI</name>
<evidence type="ECO:0000313" key="3">
    <source>
        <dbReference type="Proteomes" id="UP000758603"/>
    </source>
</evidence>
<protein>
    <submittedName>
        <fullName evidence="2">Uncharacterized protein</fullName>
    </submittedName>
</protein>
<dbReference type="AlphaFoldDB" id="A0A9P8UMM1"/>
<dbReference type="RefSeq" id="XP_045959111.1">
    <property type="nucleotide sequence ID" value="XM_046108821.1"/>
</dbReference>
<feature type="region of interest" description="Disordered" evidence="1">
    <location>
        <begin position="174"/>
        <end position="237"/>
    </location>
</feature>
<reference evidence="2" key="1">
    <citation type="journal article" date="2021" name="Nat. Commun.">
        <title>Genetic determinants of endophytism in the Arabidopsis root mycobiome.</title>
        <authorList>
            <person name="Mesny F."/>
            <person name="Miyauchi S."/>
            <person name="Thiergart T."/>
            <person name="Pickel B."/>
            <person name="Atanasova L."/>
            <person name="Karlsson M."/>
            <person name="Huettel B."/>
            <person name="Barry K.W."/>
            <person name="Haridas S."/>
            <person name="Chen C."/>
            <person name="Bauer D."/>
            <person name="Andreopoulos W."/>
            <person name="Pangilinan J."/>
            <person name="LaButti K."/>
            <person name="Riley R."/>
            <person name="Lipzen A."/>
            <person name="Clum A."/>
            <person name="Drula E."/>
            <person name="Henrissat B."/>
            <person name="Kohler A."/>
            <person name="Grigoriev I.V."/>
            <person name="Martin F.M."/>
            <person name="Hacquard S."/>
        </authorList>
    </citation>
    <scope>NUCLEOTIDE SEQUENCE</scope>
    <source>
        <strain evidence="2">MPI-SDFR-AT-0073</strain>
    </source>
</reference>
<dbReference type="Proteomes" id="UP000758603">
    <property type="component" value="Unassembled WGS sequence"/>
</dbReference>
<accession>A0A9P8UMM1</accession>
<gene>
    <name evidence="2" type="ORF">BKA67DRAFT_677376</name>
</gene>
<organism evidence="2 3">
    <name type="scientific">Truncatella angustata</name>
    <dbReference type="NCBI Taxonomy" id="152316"/>
    <lineage>
        <taxon>Eukaryota</taxon>
        <taxon>Fungi</taxon>
        <taxon>Dikarya</taxon>
        <taxon>Ascomycota</taxon>
        <taxon>Pezizomycotina</taxon>
        <taxon>Sordariomycetes</taxon>
        <taxon>Xylariomycetidae</taxon>
        <taxon>Amphisphaeriales</taxon>
        <taxon>Sporocadaceae</taxon>
        <taxon>Truncatella</taxon>
    </lineage>
</organism>
<feature type="non-terminal residue" evidence="2">
    <location>
        <position position="1"/>
    </location>
</feature>
<proteinExistence type="predicted"/>
<feature type="compositionally biased region" description="Polar residues" evidence="1">
    <location>
        <begin position="205"/>
        <end position="224"/>
    </location>
</feature>
<dbReference type="GeneID" id="70137712"/>
<evidence type="ECO:0000313" key="2">
    <source>
        <dbReference type="EMBL" id="KAH6654841.1"/>
    </source>
</evidence>
<feature type="compositionally biased region" description="Basic and acidic residues" evidence="1">
    <location>
        <begin position="128"/>
        <end position="145"/>
    </location>
</feature>
<dbReference type="EMBL" id="JAGPXC010000004">
    <property type="protein sequence ID" value="KAH6654841.1"/>
    <property type="molecule type" value="Genomic_DNA"/>
</dbReference>
<feature type="region of interest" description="Disordered" evidence="1">
    <location>
        <begin position="112"/>
        <end position="148"/>
    </location>
</feature>
<comment type="caution">
    <text evidence="2">The sequence shown here is derived from an EMBL/GenBank/DDBJ whole genome shotgun (WGS) entry which is preliminary data.</text>
</comment>
<sequence>SGTSHYLKRRHIFWRRYQESSIAAPQTIQAIMSGDSNNNDTLRDEKAPIDELAVSGHQTVIYDHASSSSRAIIDDEELANSQASRADGVSIMDWDARRRALINAVPYNLYEGHGSDSEKISSSAAAEQTRRDDENPLPKAVKERVTQGAVSRKLMQIYDKQRWDADWEYNRSPSTAPSASFEVLPIHGHSPAAEDSPTTKAALPTETSPTTKASPSAGKSQTAKASLAVEDLPTPTA</sequence>